<protein>
    <submittedName>
        <fullName evidence="3">DUF6160 family protein</fullName>
    </submittedName>
</protein>
<dbReference type="Pfam" id="PF19657">
    <property type="entry name" value="DUF6160"/>
    <property type="match status" value="1"/>
</dbReference>
<gene>
    <name evidence="3" type="ORF">LNV07_08425</name>
</gene>
<evidence type="ECO:0000256" key="1">
    <source>
        <dbReference type="SAM" id="SignalP"/>
    </source>
</evidence>
<dbReference type="Proteomes" id="UP001209701">
    <property type="component" value="Unassembled WGS sequence"/>
</dbReference>
<evidence type="ECO:0000313" key="3">
    <source>
        <dbReference type="EMBL" id="MCV2368123.1"/>
    </source>
</evidence>
<dbReference type="RefSeq" id="WP_263570739.1">
    <property type="nucleotide sequence ID" value="NZ_JAJIRN010000003.1"/>
</dbReference>
<feature type="chain" id="PRO_5045327429" evidence="1">
    <location>
        <begin position="22"/>
        <end position="211"/>
    </location>
</feature>
<keyword evidence="4" id="KW-1185">Reference proteome</keyword>
<dbReference type="InterPro" id="IPR046158">
    <property type="entry name" value="DUF6160"/>
</dbReference>
<dbReference type="EMBL" id="JAJIRN010000003">
    <property type="protein sequence ID" value="MCV2368123.1"/>
    <property type="molecule type" value="Genomic_DNA"/>
</dbReference>
<evidence type="ECO:0000313" key="4">
    <source>
        <dbReference type="Proteomes" id="UP001209701"/>
    </source>
</evidence>
<keyword evidence="1" id="KW-0732">Signal</keyword>
<sequence length="211" mass="21164">MNAFKLSAVAALLAASLSASAMTAIDDGALAQVSGQDGVSIAGDLNINIGSFKYTDTDTNGGSVSFNNIGIKGMFVMTLDILNKSAFVSNVADSIGAHLGYTQADADIGKALAAGLPVTPTAGGAAVAGQLGKLTSATFDTFGAATGAAIYDAASDVVQFAFPNAKMDSKLSPSITVAGITLGNSVGNKSFGSVAINNMDLQGSKFWIWAH</sequence>
<organism evidence="3 4">
    <name type="scientific">Roseateles oligotrophus</name>
    <dbReference type="NCBI Taxonomy" id="1769250"/>
    <lineage>
        <taxon>Bacteria</taxon>
        <taxon>Pseudomonadati</taxon>
        <taxon>Pseudomonadota</taxon>
        <taxon>Betaproteobacteria</taxon>
        <taxon>Burkholderiales</taxon>
        <taxon>Sphaerotilaceae</taxon>
        <taxon>Roseateles</taxon>
    </lineage>
</organism>
<comment type="caution">
    <text evidence="3">The sequence shown here is derived from an EMBL/GenBank/DDBJ whole genome shotgun (WGS) entry which is preliminary data.</text>
</comment>
<feature type="signal peptide" evidence="1">
    <location>
        <begin position="1"/>
        <end position="21"/>
    </location>
</feature>
<accession>A0ABT2YDJ3</accession>
<name>A0ABT2YDJ3_9BURK</name>
<proteinExistence type="predicted"/>
<reference evidence="3 4" key="1">
    <citation type="submission" date="2021-11" db="EMBL/GenBank/DDBJ databases">
        <authorList>
            <person name="Liang Q."/>
            <person name="Mou H."/>
            <person name="Liu Z."/>
        </authorList>
    </citation>
    <scope>NUCLEOTIDE SEQUENCE [LARGE SCALE GENOMIC DNA]</scope>
    <source>
        <strain evidence="3 4">CHU3</strain>
    </source>
</reference>
<evidence type="ECO:0000259" key="2">
    <source>
        <dbReference type="Pfam" id="PF19657"/>
    </source>
</evidence>
<feature type="domain" description="DUF6160" evidence="2">
    <location>
        <begin position="2"/>
        <end position="85"/>
    </location>
</feature>